<organism evidence="1 2">
    <name type="scientific">Hymenobacter metallicola</name>
    <dbReference type="NCBI Taxonomy" id="2563114"/>
    <lineage>
        <taxon>Bacteria</taxon>
        <taxon>Pseudomonadati</taxon>
        <taxon>Bacteroidota</taxon>
        <taxon>Cytophagia</taxon>
        <taxon>Cytophagales</taxon>
        <taxon>Hymenobacteraceae</taxon>
        <taxon>Hymenobacter</taxon>
    </lineage>
</organism>
<comment type="caution">
    <text evidence="1">The sequence shown here is derived from an EMBL/GenBank/DDBJ whole genome shotgun (WGS) entry which is preliminary data.</text>
</comment>
<evidence type="ECO:0000313" key="2">
    <source>
        <dbReference type="Proteomes" id="UP000298471"/>
    </source>
</evidence>
<protein>
    <recommendedName>
        <fullName evidence="3">DUF262 domain-containing protein</fullName>
    </recommendedName>
</protein>
<dbReference type="EMBL" id="SRMB01000001">
    <property type="protein sequence ID" value="TGE29238.1"/>
    <property type="molecule type" value="Genomic_DNA"/>
</dbReference>
<keyword evidence="2" id="KW-1185">Reference proteome</keyword>
<dbReference type="RefSeq" id="WP_135393476.1">
    <property type="nucleotide sequence ID" value="NZ_SRMB01000001.1"/>
</dbReference>
<proteinExistence type="predicted"/>
<sequence>MAVVLFDKEFDSVVKSVFSSGKTTYDYAVEKFFPQIDRYYAQRKAIDEKFYKKLERDIKQGCIMPPITVALVVDDIEEIKSMNNEQITRLLSEKSDSIYILDGIQRLNTLHRAYEDGIKDFKIYFNFLISDSEDRLLYRMITLNNGQKPMSARHQIEVLAHNIFDFNDVGVGVQSEKQRSKKRVNGSFNQDDVIKGYISYLSGSINIDNQKLIESKLDELLAEKIIESSVTQEKYGFKNVITVINNLSSDEYLLKWFKQTNNMIGFCSGISKSFDAIEGEAVDDFKNNIKKFEEAFEGFDISKIKLGHLRRLTVNHFILKYAAFKEMSTLELREQLSSVSMLYV</sequence>
<dbReference type="AlphaFoldDB" id="A0A4Z0QGP6"/>
<dbReference type="Proteomes" id="UP000298471">
    <property type="component" value="Unassembled WGS sequence"/>
</dbReference>
<dbReference type="OrthoDB" id="5077820at2"/>
<accession>A0A4Z0QGP6</accession>
<evidence type="ECO:0008006" key="3">
    <source>
        <dbReference type="Google" id="ProtNLM"/>
    </source>
</evidence>
<name>A0A4Z0QGP6_9BACT</name>
<gene>
    <name evidence="1" type="ORF">E5K02_07230</name>
</gene>
<reference evidence="1 2" key="1">
    <citation type="submission" date="2019-04" db="EMBL/GenBank/DDBJ databases">
        <authorList>
            <person name="Feng G."/>
            <person name="Zhang J."/>
            <person name="Zhu H."/>
        </authorList>
    </citation>
    <scope>NUCLEOTIDE SEQUENCE [LARGE SCALE GENOMIC DNA]</scope>
    <source>
        <strain evidence="1 2">9PBR-1</strain>
    </source>
</reference>
<evidence type="ECO:0000313" key="1">
    <source>
        <dbReference type="EMBL" id="TGE29238.1"/>
    </source>
</evidence>